<gene>
    <name evidence="6" type="ORF">BJ978_003026</name>
</gene>
<dbReference type="InterPro" id="IPR029044">
    <property type="entry name" value="Nucleotide-diphossugar_trans"/>
</dbReference>
<reference evidence="6" key="1">
    <citation type="submission" date="2022-06" db="EMBL/GenBank/DDBJ databases">
        <title>Sequencing the genomes of 1000 actinobacteria strains.</title>
        <authorList>
            <person name="Klenk H.-P."/>
        </authorList>
    </citation>
    <scope>NUCLEOTIDE SEQUENCE</scope>
    <source>
        <strain evidence="6">DSM 22016</strain>
    </source>
</reference>
<organism evidence="6 7">
    <name type="scientific">Agromyces terreus</name>
    <dbReference type="NCBI Taxonomy" id="424795"/>
    <lineage>
        <taxon>Bacteria</taxon>
        <taxon>Bacillati</taxon>
        <taxon>Actinomycetota</taxon>
        <taxon>Actinomycetes</taxon>
        <taxon>Micrococcales</taxon>
        <taxon>Microbacteriaceae</taxon>
        <taxon>Agromyces</taxon>
    </lineage>
</organism>
<dbReference type="Proteomes" id="UP001139722">
    <property type="component" value="Unassembled WGS sequence"/>
</dbReference>
<keyword evidence="4" id="KW-0808">Transferase</keyword>
<evidence type="ECO:0000256" key="2">
    <source>
        <dbReference type="ARBA" id="ARBA00006739"/>
    </source>
</evidence>
<evidence type="ECO:0000256" key="4">
    <source>
        <dbReference type="ARBA" id="ARBA00022679"/>
    </source>
</evidence>
<keyword evidence="7" id="KW-1185">Reference proteome</keyword>
<evidence type="ECO:0000256" key="1">
    <source>
        <dbReference type="ARBA" id="ARBA00004776"/>
    </source>
</evidence>
<dbReference type="InterPro" id="IPR001173">
    <property type="entry name" value="Glyco_trans_2-like"/>
</dbReference>
<evidence type="ECO:0000256" key="3">
    <source>
        <dbReference type="ARBA" id="ARBA00022676"/>
    </source>
</evidence>
<sequence>MSGPEASGHRPEPALPAAGAMPRVGVVVLTMGTRPDDLARGIRSVLDQVGVEVDVVCVGNGWDPATAEPPLPAGVKTLHLPENLGIPAGRNRGVPEVAGDVLFFLDDDAFLPSGTFLSDGCRMLAARPELGLIQPRVVDPTGLVSPRRWIPRIRKGEASHSSPVFSCWEGAVLLPRAVFEAAGGWADPFFYAHEGIELAWRVWDTGRIAWYAGDLEAGHPVIDPARHAYYYRLNARNRVWLARRNLPYVLVPLYVGSWTAIQVLRWARNPAALKAWFGGWRAGWREHPGERRCMTWRTVWRMARAGRPPVV</sequence>
<proteinExistence type="inferred from homology"/>
<dbReference type="Pfam" id="PF00535">
    <property type="entry name" value="Glycos_transf_2"/>
    <property type="match status" value="1"/>
</dbReference>
<protein>
    <submittedName>
        <fullName evidence="6">GT2 family glycosyltransferase</fullName>
    </submittedName>
</protein>
<evidence type="ECO:0000313" key="7">
    <source>
        <dbReference type="Proteomes" id="UP001139722"/>
    </source>
</evidence>
<comment type="similarity">
    <text evidence="2">Belongs to the glycosyltransferase 2 family.</text>
</comment>
<dbReference type="Gene3D" id="3.90.550.10">
    <property type="entry name" value="Spore Coat Polysaccharide Biosynthesis Protein SpsA, Chain A"/>
    <property type="match status" value="1"/>
</dbReference>
<comment type="pathway">
    <text evidence="1">Cell wall biogenesis; cell wall polysaccharide biosynthesis.</text>
</comment>
<feature type="domain" description="Glycosyltransferase 2-like" evidence="5">
    <location>
        <begin position="33"/>
        <end position="118"/>
    </location>
</feature>
<dbReference type="SUPFAM" id="SSF53448">
    <property type="entry name" value="Nucleotide-diphospho-sugar transferases"/>
    <property type="match status" value="1"/>
</dbReference>
<dbReference type="PANTHER" id="PTHR43179">
    <property type="entry name" value="RHAMNOSYLTRANSFERASE WBBL"/>
    <property type="match status" value="1"/>
</dbReference>
<dbReference type="EMBL" id="JAMZDY010000001">
    <property type="protein sequence ID" value="MCP2372350.1"/>
    <property type="molecule type" value="Genomic_DNA"/>
</dbReference>
<name>A0A9X2H3Z0_9MICO</name>
<dbReference type="GO" id="GO:0016757">
    <property type="term" value="F:glycosyltransferase activity"/>
    <property type="evidence" value="ECO:0007669"/>
    <property type="project" value="UniProtKB-KW"/>
</dbReference>
<evidence type="ECO:0000259" key="5">
    <source>
        <dbReference type="Pfam" id="PF00535"/>
    </source>
</evidence>
<dbReference type="AlphaFoldDB" id="A0A9X2H3Z0"/>
<keyword evidence="3" id="KW-0328">Glycosyltransferase</keyword>
<accession>A0A9X2H3Z0</accession>
<evidence type="ECO:0000313" key="6">
    <source>
        <dbReference type="EMBL" id="MCP2372350.1"/>
    </source>
</evidence>
<dbReference type="PANTHER" id="PTHR43179:SF12">
    <property type="entry name" value="GALACTOFURANOSYLTRANSFERASE GLFT2"/>
    <property type="match status" value="1"/>
</dbReference>
<comment type="caution">
    <text evidence="6">The sequence shown here is derived from an EMBL/GenBank/DDBJ whole genome shotgun (WGS) entry which is preliminary data.</text>
</comment>